<dbReference type="Proteomes" id="UP000265100">
    <property type="component" value="Chromosome 16"/>
</dbReference>
<evidence type="ECO:0000313" key="9">
    <source>
        <dbReference type="Ensembl" id="ENSACLP00000040453.2"/>
    </source>
</evidence>
<feature type="disulfide bond" evidence="6">
    <location>
        <begin position="38"/>
        <end position="65"/>
    </location>
</feature>
<keyword evidence="4" id="KW-0472">Membrane</keyword>
<dbReference type="PANTHER" id="PTHR46806:SF3">
    <property type="entry name" value="DISCOIDIN, CUB AND LCCL DOMAIN-CONTAINING PROTEIN 2"/>
    <property type="match status" value="1"/>
</dbReference>
<dbReference type="AlphaFoldDB" id="A0A3P8RF45"/>
<reference evidence="9" key="3">
    <citation type="submission" date="2025-09" db="UniProtKB">
        <authorList>
            <consortium name="Ensembl"/>
        </authorList>
    </citation>
    <scope>IDENTIFICATION</scope>
</reference>
<keyword evidence="10" id="KW-1185">Reference proteome</keyword>
<comment type="subcellular location">
    <subcellularLocation>
        <location evidence="1">Membrane</location>
        <topology evidence="1">Single-pass type I membrane protein</topology>
    </subcellularLocation>
</comment>
<evidence type="ECO:0000256" key="5">
    <source>
        <dbReference type="ARBA" id="ARBA00023157"/>
    </source>
</evidence>
<evidence type="ECO:0000256" key="4">
    <source>
        <dbReference type="ARBA" id="ARBA00023136"/>
    </source>
</evidence>
<reference evidence="9" key="1">
    <citation type="submission" date="2018-05" db="EMBL/GenBank/DDBJ databases">
        <authorList>
            <person name="Datahose"/>
        </authorList>
    </citation>
    <scope>NUCLEOTIDE SEQUENCE</scope>
</reference>
<keyword evidence="3" id="KW-1133">Transmembrane helix</keyword>
<dbReference type="GO" id="GO:0042060">
    <property type="term" value="P:wound healing"/>
    <property type="evidence" value="ECO:0007669"/>
    <property type="project" value="TreeGrafter"/>
</dbReference>
<organism evidence="9 10">
    <name type="scientific">Astatotilapia calliptera</name>
    <name type="common">Eastern happy</name>
    <name type="synonym">Chromis callipterus</name>
    <dbReference type="NCBI Taxonomy" id="8154"/>
    <lineage>
        <taxon>Eukaryota</taxon>
        <taxon>Metazoa</taxon>
        <taxon>Chordata</taxon>
        <taxon>Craniata</taxon>
        <taxon>Vertebrata</taxon>
        <taxon>Euteleostomi</taxon>
        <taxon>Actinopterygii</taxon>
        <taxon>Neopterygii</taxon>
        <taxon>Teleostei</taxon>
        <taxon>Neoteleostei</taxon>
        <taxon>Acanthomorphata</taxon>
        <taxon>Ovalentaria</taxon>
        <taxon>Cichlomorphae</taxon>
        <taxon>Cichliformes</taxon>
        <taxon>Cichlidae</taxon>
        <taxon>African cichlids</taxon>
        <taxon>Pseudocrenilabrinae</taxon>
        <taxon>Haplochromini</taxon>
        <taxon>Astatotilapia</taxon>
    </lineage>
</organism>
<dbReference type="SUPFAM" id="SSF49854">
    <property type="entry name" value="Spermadhesin, CUB domain"/>
    <property type="match status" value="1"/>
</dbReference>
<dbReference type="SMART" id="SM00042">
    <property type="entry name" value="CUB"/>
    <property type="match status" value="1"/>
</dbReference>
<keyword evidence="7" id="KW-0732">Signal</keyword>
<gene>
    <name evidence="9" type="primary">DCBLD2</name>
</gene>
<evidence type="ECO:0000313" key="10">
    <source>
        <dbReference type="Proteomes" id="UP000265100"/>
    </source>
</evidence>
<dbReference type="STRING" id="8154.ENSACLP00000040453"/>
<dbReference type="Pfam" id="PF00431">
    <property type="entry name" value="CUB"/>
    <property type="match status" value="1"/>
</dbReference>
<sequence>MGRAVMVGRGPTGAGVLVLSILIILTTESCGGQKGDGCGPSVLGPESGTLSSLGYPRTYPNNTVCEWEISVPHDKRIHFLFALLDLEDSDCQVNYLRLYNGIGPNRSEIVKLCGLGLKVEHLFNSTGNQATVQFMSGTHHTGRGFYLSYSTTEHADLITCVDKGMNFTEAEYRKYCPAGCLTSTEEISGTIPNGYREVGTRPVYAQTYTCIAFIYVFLATSYLCEGGERSGGSNVSWIDDLTALPLRVRSRTLSLWLMTSCLELEDVS</sequence>
<comment type="caution">
    <text evidence="6">Lacks conserved residue(s) required for the propagation of feature annotation.</text>
</comment>
<name>A0A3P8RF45_ASTCA</name>
<dbReference type="CDD" id="cd00041">
    <property type="entry name" value="CUB"/>
    <property type="match status" value="1"/>
</dbReference>
<dbReference type="OMA" id="TCIAFIY"/>
<dbReference type="GO" id="GO:0005886">
    <property type="term" value="C:plasma membrane"/>
    <property type="evidence" value="ECO:0007669"/>
    <property type="project" value="TreeGrafter"/>
</dbReference>
<evidence type="ECO:0000256" key="1">
    <source>
        <dbReference type="ARBA" id="ARBA00004479"/>
    </source>
</evidence>
<evidence type="ECO:0000256" key="6">
    <source>
        <dbReference type="PROSITE-ProRule" id="PRU00059"/>
    </source>
</evidence>
<accession>A0A3P8RF45</accession>
<evidence type="ECO:0000256" key="2">
    <source>
        <dbReference type="ARBA" id="ARBA00022692"/>
    </source>
</evidence>
<dbReference type="GeneTree" id="ENSGT00940000158147"/>
<evidence type="ECO:0000256" key="3">
    <source>
        <dbReference type="ARBA" id="ARBA00022989"/>
    </source>
</evidence>
<feature type="domain" description="CUB" evidence="8">
    <location>
        <begin position="38"/>
        <end position="152"/>
    </location>
</feature>
<dbReference type="GO" id="GO:0038023">
    <property type="term" value="F:signaling receptor activity"/>
    <property type="evidence" value="ECO:0007669"/>
    <property type="project" value="TreeGrafter"/>
</dbReference>
<dbReference type="InterPro" id="IPR000859">
    <property type="entry name" value="CUB_dom"/>
</dbReference>
<proteinExistence type="predicted"/>
<feature type="chain" id="PRO_5044340451" description="CUB domain-containing protein" evidence="7">
    <location>
        <begin position="33"/>
        <end position="268"/>
    </location>
</feature>
<keyword evidence="2" id="KW-0812">Transmembrane</keyword>
<dbReference type="Bgee" id="ENSACLG00000027253">
    <property type="expression patterns" value="Expressed in liver and 7 other cell types or tissues"/>
</dbReference>
<dbReference type="PROSITE" id="PS01180">
    <property type="entry name" value="CUB"/>
    <property type="match status" value="1"/>
</dbReference>
<dbReference type="InterPro" id="IPR035914">
    <property type="entry name" value="Sperma_CUB_dom_sf"/>
</dbReference>
<protein>
    <recommendedName>
        <fullName evidence="8">CUB domain-containing protein</fullName>
    </recommendedName>
</protein>
<dbReference type="Ensembl" id="ENSACLT00000041405.2">
    <property type="protein sequence ID" value="ENSACLP00000040453.2"/>
    <property type="gene ID" value="ENSACLG00000027262.2"/>
</dbReference>
<dbReference type="Gene3D" id="2.60.120.290">
    <property type="entry name" value="Spermadhesin, CUB domain"/>
    <property type="match status" value="1"/>
</dbReference>
<reference evidence="9" key="2">
    <citation type="submission" date="2025-08" db="UniProtKB">
        <authorList>
            <consortium name="Ensembl"/>
        </authorList>
    </citation>
    <scope>IDENTIFICATION</scope>
</reference>
<dbReference type="InterPro" id="IPR050633">
    <property type="entry name" value="Neuropilin_MCO_CoagFactor"/>
</dbReference>
<evidence type="ECO:0000256" key="7">
    <source>
        <dbReference type="SAM" id="SignalP"/>
    </source>
</evidence>
<dbReference type="FunFam" id="2.60.120.290:FF:000035">
    <property type="entry name" value="Discoidin, CUB and LCCL domain-containing protein 2"/>
    <property type="match status" value="1"/>
</dbReference>
<keyword evidence="5 6" id="KW-1015">Disulfide bond</keyword>
<dbReference type="PANTHER" id="PTHR46806">
    <property type="entry name" value="F5/8 TYPE C DOMAIN-CONTAINING PROTEIN"/>
    <property type="match status" value="1"/>
</dbReference>
<feature type="signal peptide" evidence="7">
    <location>
        <begin position="1"/>
        <end position="32"/>
    </location>
</feature>
<evidence type="ECO:0000259" key="8">
    <source>
        <dbReference type="PROSITE" id="PS01180"/>
    </source>
</evidence>
<dbReference type="InterPro" id="IPR036609">
    <property type="entry name" value="LCCL_sf"/>
</dbReference>
<dbReference type="SUPFAM" id="SSF69848">
    <property type="entry name" value="LCCL domain"/>
    <property type="match status" value="1"/>
</dbReference>